<dbReference type="AlphaFoldDB" id="A0A1H6K6T0"/>
<gene>
    <name evidence="2" type="ORF">SAMN05421793_1229</name>
</gene>
<evidence type="ECO:0000313" key="3">
    <source>
        <dbReference type="Proteomes" id="UP000198555"/>
    </source>
</evidence>
<evidence type="ECO:0000313" key="2">
    <source>
        <dbReference type="EMBL" id="SEH70915.1"/>
    </source>
</evidence>
<dbReference type="RefSeq" id="WP_089770167.1">
    <property type="nucleotide sequence ID" value="NZ_FNWX01000022.1"/>
</dbReference>
<reference evidence="3" key="1">
    <citation type="submission" date="2016-10" db="EMBL/GenBank/DDBJ databases">
        <authorList>
            <person name="Varghese N."/>
            <person name="Submissions S."/>
        </authorList>
    </citation>
    <scope>NUCLEOTIDE SEQUENCE [LARGE SCALE GENOMIC DNA]</scope>
    <source>
        <strain evidence="3">DSM 19326</strain>
    </source>
</reference>
<feature type="coiled-coil region" evidence="1">
    <location>
        <begin position="55"/>
        <end position="108"/>
    </location>
</feature>
<name>A0A1H6K6T0_9FLAO</name>
<keyword evidence="1" id="KW-0175">Coiled coil</keyword>
<accession>A0A1H6K6T0</accession>
<organism evidence="2 3">
    <name type="scientific">Epilithonimonas hominis</name>
    <dbReference type="NCBI Taxonomy" id="420404"/>
    <lineage>
        <taxon>Bacteria</taxon>
        <taxon>Pseudomonadati</taxon>
        <taxon>Bacteroidota</taxon>
        <taxon>Flavobacteriia</taxon>
        <taxon>Flavobacteriales</taxon>
        <taxon>Weeksellaceae</taxon>
        <taxon>Chryseobacterium group</taxon>
        <taxon>Epilithonimonas</taxon>
    </lineage>
</organism>
<dbReference type="STRING" id="420404.SAMN05421793_1229"/>
<dbReference type="EMBL" id="FNWX01000022">
    <property type="protein sequence ID" value="SEH70915.1"/>
    <property type="molecule type" value="Genomic_DNA"/>
</dbReference>
<evidence type="ECO:0000256" key="1">
    <source>
        <dbReference type="SAM" id="Coils"/>
    </source>
</evidence>
<proteinExistence type="predicted"/>
<dbReference type="Proteomes" id="UP000198555">
    <property type="component" value="Unassembled WGS sequence"/>
</dbReference>
<keyword evidence="3" id="KW-1185">Reference proteome</keyword>
<sequence length="207" mass="24449">MAKKENEGLTDEQIRQLLELEAQSKEIAYRRSLPWQERWAGSVKYIRENYDNVWKDLSIERIEQIKRNLEQWRDQVSMMNDKSANDFVKFLDNKISTLKNRIDFLKAQPKPKETKEISFVSYFGELHKTGKTLNPTAQAFVNAVLKLDVNTHRKELAEMIVEKENSGVLKIPSRKFRFFLEFLLVDRFTNEIYNTVANERKALKSNS</sequence>
<protein>
    <submittedName>
        <fullName evidence="2">Uncharacterized protein</fullName>
    </submittedName>
</protein>